<dbReference type="SUPFAM" id="SSF46894">
    <property type="entry name" value="C-terminal effector domain of the bipartite response regulators"/>
    <property type="match status" value="1"/>
</dbReference>
<dbReference type="Proteomes" id="UP001595711">
    <property type="component" value="Unassembled WGS sequence"/>
</dbReference>
<dbReference type="PRINTS" id="PR00038">
    <property type="entry name" value="HTHLUXR"/>
</dbReference>
<feature type="domain" description="Response regulatory" evidence="4">
    <location>
        <begin position="5"/>
        <end position="122"/>
    </location>
</feature>
<dbReference type="SMART" id="SM00421">
    <property type="entry name" value="HTH_LUXR"/>
    <property type="match status" value="1"/>
</dbReference>
<comment type="caution">
    <text evidence="5">The sequence shown here is derived from an EMBL/GenBank/DDBJ whole genome shotgun (WGS) entry which is preliminary data.</text>
</comment>
<organism evidence="5 6">
    <name type="scientific">Ferrovibrio xuzhouensis</name>
    <dbReference type="NCBI Taxonomy" id="1576914"/>
    <lineage>
        <taxon>Bacteria</taxon>
        <taxon>Pseudomonadati</taxon>
        <taxon>Pseudomonadota</taxon>
        <taxon>Alphaproteobacteria</taxon>
        <taxon>Rhodospirillales</taxon>
        <taxon>Rhodospirillaceae</taxon>
        <taxon>Ferrovibrio</taxon>
    </lineage>
</organism>
<gene>
    <name evidence="5" type="ORF">ACFOOQ_00750</name>
</gene>
<keyword evidence="6" id="KW-1185">Reference proteome</keyword>
<evidence type="ECO:0000313" key="5">
    <source>
        <dbReference type="EMBL" id="MFC3674049.1"/>
    </source>
</evidence>
<dbReference type="InterPro" id="IPR039420">
    <property type="entry name" value="WalR-like"/>
</dbReference>
<dbReference type="Pfam" id="PF00196">
    <property type="entry name" value="GerE"/>
    <property type="match status" value="1"/>
</dbReference>
<dbReference type="EMBL" id="JBHRYJ010000001">
    <property type="protein sequence ID" value="MFC3674049.1"/>
    <property type="molecule type" value="Genomic_DNA"/>
</dbReference>
<dbReference type="InterPro" id="IPR000792">
    <property type="entry name" value="Tscrpt_reg_LuxR_C"/>
</dbReference>
<comment type="caution">
    <text evidence="2">Lacks conserved residue(s) required for the propagation of feature annotation.</text>
</comment>
<dbReference type="SUPFAM" id="SSF52172">
    <property type="entry name" value="CheY-like"/>
    <property type="match status" value="1"/>
</dbReference>
<feature type="domain" description="HTH luxR-type" evidence="3">
    <location>
        <begin position="152"/>
        <end position="217"/>
    </location>
</feature>
<evidence type="ECO:0000259" key="4">
    <source>
        <dbReference type="PROSITE" id="PS50110"/>
    </source>
</evidence>
<dbReference type="InterPro" id="IPR016032">
    <property type="entry name" value="Sig_transdc_resp-reg_C-effctor"/>
</dbReference>
<protein>
    <submittedName>
        <fullName evidence="5">LuxR C-terminal-related transcriptional regulator</fullName>
    </submittedName>
</protein>
<dbReference type="RefSeq" id="WP_379720285.1">
    <property type="nucleotide sequence ID" value="NZ_JBHRYJ010000001.1"/>
</dbReference>
<reference evidence="6" key="1">
    <citation type="journal article" date="2019" name="Int. J. Syst. Evol. Microbiol.">
        <title>The Global Catalogue of Microorganisms (GCM) 10K type strain sequencing project: providing services to taxonomists for standard genome sequencing and annotation.</title>
        <authorList>
            <consortium name="The Broad Institute Genomics Platform"/>
            <consortium name="The Broad Institute Genome Sequencing Center for Infectious Disease"/>
            <person name="Wu L."/>
            <person name="Ma J."/>
        </authorList>
    </citation>
    <scope>NUCLEOTIDE SEQUENCE [LARGE SCALE GENOMIC DNA]</scope>
    <source>
        <strain evidence="6">KCTC 42182</strain>
    </source>
</reference>
<proteinExistence type="predicted"/>
<name>A0ABV7V9B5_9PROT</name>
<dbReference type="PANTHER" id="PTHR43214">
    <property type="entry name" value="TWO-COMPONENT RESPONSE REGULATOR"/>
    <property type="match status" value="1"/>
</dbReference>
<evidence type="ECO:0000259" key="3">
    <source>
        <dbReference type="PROSITE" id="PS50043"/>
    </source>
</evidence>
<dbReference type="InterPro" id="IPR011006">
    <property type="entry name" value="CheY-like_superfamily"/>
</dbReference>
<dbReference type="CDD" id="cd06170">
    <property type="entry name" value="LuxR_C_like"/>
    <property type="match status" value="1"/>
</dbReference>
<dbReference type="InterPro" id="IPR001789">
    <property type="entry name" value="Sig_transdc_resp-reg_receiver"/>
</dbReference>
<evidence type="ECO:0000313" key="6">
    <source>
        <dbReference type="Proteomes" id="UP001595711"/>
    </source>
</evidence>
<keyword evidence="1" id="KW-0238">DNA-binding</keyword>
<dbReference type="PANTHER" id="PTHR43214:SF42">
    <property type="entry name" value="TRANSCRIPTIONAL REGULATORY PROTEIN DESR"/>
    <property type="match status" value="1"/>
</dbReference>
<accession>A0ABV7V9B5</accession>
<evidence type="ECO:0000256" key="2">
    <source>
        <dbReference type="PROSITE-ProRule" id="PRU00169"/>
    </source>
</evidence>
<dbReference type="Gene3D" id="3.40.50.2300">
    <property type="match status" value="1"/>
</dbReference>
<sequence length="227" mass="24042">MPKTSCLVISPYELIGDLFEGLLSANGYEVVGRAADPQAAQQCVLDAPAVIDIVVLLFCTETTCQPELIGWLGEDYPGTSVLVVTTRSEPDFLATCISAGADGYLHADMTAAGFLASIELLKAGEKVLPSRLATEIRQGEIVVAAADEASGSTLQPAVLSDLEGEIIALVAQGDSNKMIATTCELTEASVKMYLRQIFAKLSVQNRAQAAAWFVDRNSQFSPAQAKV</sequence>
<dbReference type="PROSITE" id="PS50110">
    <property type="entry name" value="RESPONSE_REGULATORY"/>
    <property type="match status" value="1"/>
</dbReference>
<evidence type="ECO:0000256" key="1">
    <source>
        <dbReference type="ARBA" id="ARBA00023125"/>
    </source>
</evidence>
<dbReference type="PROSITE" id="PS50043">
    <property type="entry name" value="HTH_LUXR_2"/>
    <property type="match status" value="1"/>
</dbReference>